<reference evidence="2 3" key="1">
    <citation type="submission" date="2018-08" db="EMBL/GenBank/DDBJ databases">
        <title>A genome reference for cultivated species of the human gut microbiota.</title>
        <authorList>
            <person name="Zou Y."/>
            <person name="Xue W."/>
            <person name="Luo G."/>
        </authorList>
    </citation>
    <scope>NUCLEOTIDE SEQUENCE [LARGE SCALE GENOMIC DNA]</scope>
    <source>
        <strain evidence="2 3">AF33-12</strain>
    </source>
</reference>
<dbReference type="NCBIfam" id="TIGR01686">
    <property type="entry name" value="FkbH"/>
    <property type="match status" value="1"/>
</dbReference>
<evidence type="ECO:0000313" key="3">
    <source>
        <dbReference type="Proteomes" id="UP000285610"/>
    </source>
</evidence>
<comment type="caution">
    <text evidence="2">The sequence shown here is derived from an EMBL/GenBank/DDBJ whole genome shotgun (WGS) entry which is preliminary data.</text>
</comment>
<accession>A0A415RW63</accession>
<dbReference type="SUPFAM" id="SSF56784">
    <property type="entry name" value="HAD-like"/>
    <property type="match status" value="1"/>
</dbReference>
<dbReference type="SUPFAM" id="SSF55729">
    <property type="entry name" value="Acyl-CoA N-acyltransferases (Nat)"/>
    <property type="match status" value="1"/>
</dbReference>
<dbReference type="InterPro" id="IPR000182">
    <property type="entry name" value="GNAT_dom"/>
</dbReference>
<dbReference type="InterPro" id="IPR036412">
    <property type="entry name" value="HAD-like_sf"/>
</dbReference>
<dbReference type="AlphaFoldDB" id="A0A415RW63"/>
<dbReference type="InterPro" id="IPR010033">
    <property type="entry name" value="HAD_SF_ppase_IIIC"/>
</dbReference>
<evidence type="ECO:0000259" key="1">
    <source>
        <dbReference type="PROSITE" id="PS51186"/>
    </source>
</evidence>
<dbReference type="Gene3D" id="3.40.50.1000">
    <property type="entry name" value="HAD superfamily/HAD-like"/>
    <property type="match status" value="1"/>
</dbReference>
<gene>
    <name evidence="2" type="ORF">DWZ50_20515</name>
</gene>
<dbReference type="Gene3D" id="3.40.630.30">
    <property type="match status" value="1"/>
</dbReference>
<organism evidence="2 3">
    <name type="scientific">Mediterraneibacter gnavus</name>
    <name type="common">Ruminococcus gnavus</name>
    <dbReference type="NCBI Taxonomy" id="33038"/>
    <lineage>
        <taxon>Bacteria</taxon>
        <taxon>Bacillati</taxon>
        <taxon>Bacillota</taxon>
        <taxon>Clostridia</taxon>
        <taxon>Lachnospirales</taxon>
        <taxon>Lachnospiraceae</taxon>
        <taxon>Mediterraneibacter</taxon>
    </lineage>
</organism>
<dbReference type="RefSeq" id="WP_118445602.1">
    <property type="nucleotide sequence ID" value="NZ_JBCPGC010000184.1"/>
</dbReference>
<name>A0A415RW63_MEDGN</name>
<proteinExistence type="predicted"/>
<dbReference type="EMBL" id="QRQE01000133">
    <property type="protein sequence ID" value="RHM66399.1"/>
    <property type="molecule type" value="Genomic_DNA"/>
</dbReference>
<sequence>MNNKYKCVIWDLDNTLWKGTFLEGDSIILSPEHRKLLFDLDQRGILQSIASKNNEEDILLKLKELGIEEYFLYPQIHWGPKSESIKNIARNLNLNCDSFIFIDDSEFELDEVKNCIPEVCCISNSKELLQVLDLDNMNVTEESKMRRLLYSDERRRKIDEANFQGTSEEFLASLGLEVKISRATKQDISRIEELTIRTHQLNSTGYTYSYDELLEMISDDKYMIYVVELEDKYGGYGKIGIVVVELKGNEWILKLILVSCRVMSRGIGTVILNWLCMKAKKQAAILKAEFVHNSKNRIMYVTLRFAGFLQETVQDNYEMLVNNLDNVSKIPDYIVIREI</sequence>
<protein>
    <submittedName>
        <fullName evidence="2">HAD-IIIC family phosphatase</fullName>
    </submittedName>
</protein>
<dbReference type="PROSITE" id="PS51186">
    <property type="entry name" value="GNAT"/>
    <property type="match status" value="1"/>
</dbReference>
<evidence type="ECO:0000313" key="2">
    <source>
        <dbReference type="EMBL" id="RHM66399.1"/>
    </source>
</evidence>
<dbReference type="GO" id="GO:0016747">
    <property type="term" value="F:acyltransferase activity, transferring groups other than amino-acyl groups"/>
    <property type="evidence" value="ECO:0007669"/>
    <property type="project" value="InterPro"/>
</dbReference>
<feature type="domain" description="N-acetyltransferase" evidence="1">
    <location>
        <begin position="178"/>
        <end position="331"/>
    </location>
</feature>
<dbReference type="InterPro" id="IPR016181">
    <property type="entry name" value="Acyl_CoA_acyltransferase"/>
</dbReference>
<dbReference type="InterPro" id="IPR010037">
    <property type="entry name" value="FkbH_domain"/>
</dbReference>
<dbReference type="InterPro" id="IPR023214">
    <property type="entry name" value="HAD_sf"/>
</dbReference>
<dbReference type="NCBIfam" id="TIGR01681">
    <property type="entry name" value="HAD-SF-IIIC"/>
    <property type="match status" value="1"/>
</dbReference>
<dbReference type="Proteomes" id="UP000285610">
    <property type="component" value="Unassembled WGS sequence"/>
</dbReference>